<feature type="compositionally biased region" description="Low complexity" evidence="1">
    <location>
        <begin position="575"/>
        <end position="585"/>
    </location>
</feature>
<dbReference type="InterPro" id="IPR001841">
    <property type="entry name" value="Znf_RING"/>
</dbReference>
<dbReference type="OrthoDB" id="8062037at2759"/>
<feature type="compositionally biased region" description="Polar residues" evidence="1">
    <location>
        <begin position="517"/>
        <end position="541"/>
    </location>
</feature>
<feature type="domain" description="RING-type" evidence="2">
    <location>
        <begin position="685"/>
        <end position="712"/>
    </location>
</feature>
<dbReference type="InterPro" id="IPR033276">
    <property type="entry name" value="BB"/>
</dbReference>
<feature type="compositionally biased region" description="Polar residues" evidence="1">
    <location>
        <begin position="444"/>
        <end position="456"/>
    </location>
</feature>
<sequence>MSFTEVGESLGPIVATTQQTTNFHYYNTQGDSDNEQDYVGTPPYSNDESTLEGDNSEEGMEGVSDNEQVTQNILPVQNQGFEGGSDFNTYRNNNGITNDLHSNHHVGSYNIPSFPDGFPVPQPPSIFRFPNVSQPPNYTVRNDITVSQPTTTTSSNAPQQKQSPLRFGFPDSQESRDNEVNDEEEDGSSSTNSSSSRKRARSISNDWTNTASNSHFVPSSIQFGSLEPINRDGIGGRSTVGNNVQASARSSPLNRSTPGNHAPVINNYQDITDVPPTPLSPPINYVPQYVPQPNRIPTYVTYTQPSSNSSQSSSILIRPQSQQNFFNRMSYVSNASRRNFHNLTQPLDTSLRRSSHHTSDEQQQSYNNYTSVGSEPSNVIYPEVVSSQPERRQHHTHTNVHIQNVSQGPRGSSSSRWAPSNRSRTDVLTRSIIPNPHFRRTAIRPNTFTGAGNHSTFGVPLQESSRSDEEPDTAIDLPESSDSEVNVTTTPSRPPWINRAIRRHDIRQDSNARDSRQPISNRTLVPSASTTNAVRNNSSDSHASDEQLARRMQAHEFSSTHQNLVTRPSSRRDTGTNSSTTSRSGSVRRDTSTRAPIPRLPDMLSHHDRHHNEERGSESRSRTHGLRNGQSRNDDDEFDASYEGLLRLSEQIGDAKPKGVPEHVVNTLPTKPYLMSKARSPDERCTICLSEYELNDWLRDLPCAHDFHKECIDRNSELQWKYIQNHLKKLSVSSLEFSYIPSEEFPG</sequence>
<gene>
    <name evidence="3" type="ORF">RFULGI_LOCUS6004</name>
</gene>
<feature type="compositionally biased region" description="Polar residues" evidence="1">
    <location>
        <begin position="148"/>
        <end position="163"/>
    </location>
</feature>
<feature type="region of interest" description="Disordered" evidence="1">
    <location>
        <begin position="345"/>
        <end position="637"/>
    </location>
</feature>
<dbReference type="AlphaFoldDB" id="A0A9N9C317"/>
<feature type="compositionally biased region" description="Polar residues" evidence="1">
    <location>
        <begin position="239"/>
        <end position="259"/>
    </location>
</feature>
<dbReference type="GO" id="GO:0016567">
    <property type="term" value="P:protein ubiquitination"/>
    <property type="evidence" value="ECO:0007669"/>
    <property type="project" value="InterPro"/>
</dbReference>
<feature type="compositionally biased region" description="Low complexity" evidence="1">
    <location>
        <begin position="410"/>
        <end position="422"/>
    </location>
</feature>
<reference evidence="3" key="1">
    <citation type="submission" date="2021-06" db="EMBL/GenBank/DDBJ databases">
        <authorList>
            <person name="Kallberg Y."/>
            <person name="Tangrot J."/>
            <person name="Rosling A."/>
        </authorList>
    </citation>
    <scope>NUCLEOTIDE SEQUENCE</scope>
    <source>
        <strain evidence="3">IN212</strain>
    </source>
</reference>
<feature type="region of interest" description="Disordered" evidence="1">
    <location>
        <begin position="148"/>
        <end position="276"/>
    </location>
</feature>
<feature type="region of interest" description="Disordered" evidence="1">
    <location>
        <begin position="24"/>
        <end position="65"/>
    </location>
</feature>
<proteinExistence type="predicted"/>
<dbReference type="Proteomes" id="UP000789396">
    <property type="component" value="Unassembled WGS sequence"/>
</dbReference>
<feature type="non-terminal residue" evidence="3">
    <location>
        <position position="747"/>
    </location>
</feature>
<feature type="compositionally biased region" description="Basic and acidic residues" evidence="1">
    <location>
        <begin position="506"/>
        <end position="516"/>
    </location>
</feature>
<comment type="caution">
    <text evidence="3">The sequence shown here is derived from an EMBL/GenBank/DDBJ whole genome shotgun (WGS) entry which is preliminary data.</text>
</comment>
<feature type="compositionally biased region" description="Polar residues" evidence="1">
    <location>
        <begin position="361"/>
        <end position="377"/>
    </location>
</feature>
<dbReference type="GO" id="GO:0046621">
    <property type="term" value="P:negative regulation of organ growth"/>
    <property type="evidence" value="ECO:0007669"/>
    <property type="project" value="InterPro"/>
</dbReference>
<protein>
    <submittedName>
        <fullName evidence="3">14968_t:CDS:1</fullName>
    </submittedName>
</protein>
<dbReference type="EMBL" id="CAJVPZ010007339">
    <property type="protein sequence ID" value="CAG8585053.1"/>
    <property type="molecule type" value="Genomic_DNA"/>
</dbReference>
<dbReference type="Gene3D" id="3.30.40.10">
    <property type="entry name" value="Zinc/RING finger domain, C3HC4 (zinc finger)"/>
    <property type="match status" value="1"/>
</dbReference>
<dbReference type="InterPro" id="IPR013083">
    <property type="entry name" value="Znf_RING/FYVE/PHD"/>
</dbReference>
<feature type="compositionally biased region" description="Polar residues" evidence="1">
    <location>
        <begin position="556"/>
        <end position="568"/>
    </location>
</feature>
<name>A0A9N9C317_9GLOM</name>
<dbReference type="Pfam" id="PF17123">
    <property type="entry name" value="zf-RING_11"/>
    <property type="match status" value="1"/>
</dbReference>
<feature type="compositionally biased region" description="Polar residues" evidence="1">
    <location>
        <begin position="399"/>
        <end position="409"/>
    </location>
</feature>
<dbReference type="PANTHER" id="PTHR46400:SF5">
    <property type="entry name" value="RING-TYPE DOMAIN-CONTAINING PROTEIN"/>
    <property type="match status" value="1"/>
</dbReference>
<feature type="compositionally biased region" description="Basic and acidic residues" evidence="1">
    <location>
        <begin position="604"/>
        <end position="621"/>
    </location>
</feature>
<feature type="compositionally biased region" description="Acidic residues" evidence="1">
    <location>
        <begin position="49"/>
        <end position="60"/>
    </location>
</feature>
<feature type="compositionally biased region" description="Polar residues" evidence="1">
    <location>
        <begin position="205"/>
        <end position="223"/>
    </location>
</feature>
<evidence type="ECO:0000313" key="3">
    <source>
        <dbReference type="EMBL" id="CAG8585053.1"/>
    </source>
</evidence>
<dbReference type="PANTHER" id="PTHR46400">
    <property type="entry name" value="RING/U-BOX SUPERFAMILY PROTEIN"/>
    <property type="match status" value="1"/>
</dbReference>
<dbReference type="GO" id="GO:0004842">
    <property type="term" value="F:ubiquitin-protein transferase activity"/>
    <property type="evidence" value="ECO:0007669"/>
    <property type="project" value="InterPro"/>
</dbReference>
<accession>A0A9N9C317</accession>
<evidence type="ECO:0000313" key="4">
    <source>
        <dbReference type="Proteomes" id="UP000789396"/>
    </source>
</evidence>
<organism evidence="3 4">
    <name type="scientific">Racocetra fulgida</name>
    <dbReference type="NCBI Taxonomy" id="60492"/>
    <lineage>
        <taxon>Eukaryota</taxon>
        <taxon>Fungi</taxon>
        <taxon>Fungi incertae sedis</taxon>
        <taxon>Mucoromycota</taxon>
        <taxon>Glomeromycotina</taxon>
        <taxon>Glomeromycetes</taxon>
        <taxon>Diversisporales</taxon>
        <taxon>Gigasporaceae</taxon>
        <taxon>Racocetra</taxon>
    </lineage>
</organism>
<evidence type="ECO:0000256" key="1">
    <source>
        <dbReference type="SAM" id="MobiDB-lite"/>
    </source>
</evidence>
<dbReference type="SUPFAM" id="SSF57850">
    <property type="entry name" value="RING/U-box"/>
    <property type="match status" value="1"/>
</dbReference>
<keyword evidence="4" id="KW-1185">Reference proteome</keyword>
<evidence type="ECO:0000259" key="2">
    <source>
        <dbReference type="Pfam" id="PF17123"/>
    </source>
</evidence>